<dbReference type="InterPro" id="IPR006578">
    <property type="entry name" value="MADF-dom"/>
</dbReference>
<dbReference type="Proteomes" id="UP000005237">
    <property type="component" value="Unassembled WGS sequence"/>
</dbReference>
<keyword evidence="3" id="KW-1185">Reference proteome</keyword>
<name>K7HYX8_CAEJA</name>
<dbReference type="InterPro" id="IPR039353">
    <property type="entry name" value="TF_Adf1"/>
</dbReference>
<reference evidence="3" key="1">
    <citation type="submission" date="2010-08" db="EMBL/GenBank/DDBJ databases">
        <authorList>
            <consortium name="Caenorhabditis japonica Sequencing Consortium"/>
            <person name="Wilson R.K."/>
        </authorList>
    </citation>
    <scope>NUCLEOTIDE SEQUENCE [LARGE SCALE GENOMIC DNA]</scope>
    <source>
        <strain evidence="3">DF5081</strain>
    </source>
</reference>
<feature type="domain" description="MADF" evidence="1">
    <location>
        <begin position="146"/>
        <end position="241"/>
    </location>
</feature>
<evidence type="ECO:0000313" key="2">
    <source>
        <dbReference type="EnsemblMetazoa" id="CJA21618a.1"/>
    </source>
</evidence>
<proteinExistence type="predicted"/>
<dbReference type="AlphaFoldDB" id="K7HYX8"/>
<protein>
    <submittedName>
        <fullName evidence="2">MADF domain-containing protein</fullName>
    </submittedName>
</protein>
<sequence length="369" mass="42539">MTEIMKSPTYCTFIEGPSNTLFLYRNPSFLQELPFNVTSFIDAPVNRERAKYLTTMIKGAVPSSKFIEYSVRTSGINNLHYKHIMFDDLGGAIAPIHHMVLNYLDGISDVDGRILPTTEDLKKGFYENEQVDKELLQKIPESTLTLLVKKVEENPCLWEIEHTDYKDTVKKDRIWWNIEKEMKILKVVKGATVKKVWIQLVTEFKKSKARISPSGSGFGEDEEEENFGFFNQMRFLEGSLAKKTPICLPTSSSGVARRKLEVSTPKRKKVFLEEDEDTPKTRAKKEEDPEMAKLDKLIDLCTTSMENRQNATKMQEHADITTIVLDTLRTLPPSQQFELKMEIGRCCEKFKVPRYQSLNNFNLDIHTFD</sequence>
<reference evidence="2" key="2">
    <citation type="submission" date="2022-06" db="UniProtKB">
        <authorList>
            <consortium name="EnsemblMetazoa"/>
        </authorList>
    </citation>
    <scope>IDENTIFICATION</scope>
    <source>
        <strain evidence="2">DF5081</strain>
    </source>
</reference>
<accession>K7HYX8</accession>
<dbReference type="SMART" id="SM00595">
    <property type="entry name" value="MADF"/>
    <property type="match status" value="1"/>
</dbReference>
<dbReference type="PROSITE" id="PS51029">
    <property type="entry name" value="MADF"/>
    <property type="match status" value="1"/>
</dbReference>
<dbReference type="PANTHER" id="PTHR12243:SF67">
    <property type="entry name" value="COREPRESSOR OF PANGOLIN, ISOFORM A-RELATED"/>
    <property type="match status" value="1"/>
</dbReference>
<dbReference type="Pfam" id="PF10545">
    <property type="entry name" value="MADF_DNA_bdg"/>
    <property type="match status" value="1"/>
</dbReference>
<organism evidence="2 3">
    <name type="scientific">Caenorhabditis japonica</name>
    <dbReference type="NCBI Taxonomy" id="281687"/>
    <lineage>
        <taxon>Eukaryota</taxon>
        <taxon>Metazoa</taxon>
        <taxon>Ecdysozoa</taxon>
        <taxon>Nematoda</taxon>
        <taxon>Chromadorea</taxon>
        <taxon>Rhabditida</taxon>
        <taxon>Rhabditina</taxon>
        <taxon>Rhabditomorpha</taxon>
        <taxon>Rhabditoidea</taxon>
        <taxon>Rhabditidae</taxon>
        <taxon>Peloderinae</taxon>
        <taxon>Caenorhabditis</taxon>
    </lineage>
</organism>
<dbReference type="InParanoid" id="K7HYX8"/>
<dbReference type="EnsemblMetazoa" id="CJA36545.1">
    <property type="protein sequence ID" value="CJA36545.1"/>
    <property type="gene ID" value="WBGene00212392"/>
</dbReference>
<evidence type="ECO:0000313" key="3">
    <source>
        <dbReference type="Proteomes" id="UP000005237"/>
    </source>
</evidence>
<evidence type="ECO:0000259" key="1">
    <source>
        <dbReference type="PROSITE" id="PS51029"/>
    </source>
</evidence>
<dbReference type="EnsemblMetazoa" id="CJA21618a.1">
    <property type="protein sequence ID" value="CJA21618a.1"/>
    <property type="gene ID" value="WBGene00177190"/>
</dbReference>
<dbReference type="PANTHER" id="PTHR12243">
    <property type="entry name" value="MADF DOMAIN TRANSCRIPTION FACTOR"/>
    <property type="match status" value="1"/>
</dbReference>